<name>A0A160VHF4_9ZZZZ</name>
<dbReference type="EMBL" id="FAXC01000070">
    <property type="protein sequence ID" value="CUV08464.1"/>
    <property type="molecule type" value="Genomic_DNA"/>
</dbReference>
<gene>
    <name evidence="1" type="ORF">MGWOODY_Mmi1581</name>
</gene>
<reference evidence="1" key="1">
    <citation type="submission" date="2015-10" db="EMBL/GenBank/DDBJ databases">
        <authorList>
            <person name="Gilbert D.G."/>
        </authorList>
    </citation>
    <scope>NUCLEOTIDE SEQUENCE</scope>
</reference>
<proteinExistence type="predicted"/>
<accession>A0A160VHF4</accession>
<dbReference type="AlphaFoldDB" id="A0A160VHF4"/>
<organism evidence="1">
    <name type="scientific">hydrothermal vent metagenome</name>
    <dbReference type="NCBI Taxonomy" id="652676"/>
    <lineage>
        <taxon>unclassified sequences</taxon>
        <taxon>metagenomes</taxon>
        <taxon>ecological metagenomes</taxon>
    </lineage>
</organism>
<evidence type="ECO:0000313" key="1">
    <source>
        <dbReference type="EMBL" id="CUV08464.1"/>
    </source>
</evidence>
<protein>
    <submittedName>
        <fullName evidence="1">Uncharacterized protein</fullName>
    </submittedName>
</protein>
<sequence>MGAIRLVRGIIDSLQDVTNLDSLVLRFQDIDASYVTPIAIGLDLPQLVMLNYELTLSVAFYLRSREILESQALSQTKDLVGKALEDGKEWVVIYDHETEHNGYTFFRRLEVHLSDGISLHIASELDFEKGRIYSLEPMVLDLKTGRIKKDSASPDPRQEFLTKENLMSEVVRLREKYSK</sequence>